<proteinExistence type="predicted"/>
<dbReference type="GO" id="GO:0016787">
    <property type="term" value="F:hydrolase activity"/>
    <property type="evidence" value="ECO:0007669"/>
    <property type="project" value="InterPro"/>
</dbReference>
<name>A0A833JBK6_9BACT</name>
<dbReference type="GO" id="GO:0008270">
    <property type="term" value="F:zinc ion binding"/>
    <property type="evidence" value="ECO:0007669"/>
    <property type="project" value="InterPro"/>
</dbReference>
<feature type="domain" description="CMP/dCMP-type deaminase" evidence="3">
    <location>
        <begin position="140"/>
        <end position="260"/>
    </location>
</feature>
<dbReference type="PROSITE" id="PS00903">
    <property type="entry name" value="CYT_DCMP_DEAMINASES_1"/>
    <property type="match status" value="1"/>
</dbReference>
<dbReference type="Proteomes" id="UP000442694">
    <property type="component" value="Unassembled WGS sequence"/>
</dbReference>
<comment type="caution">
    <text evidence="4">The sequence shown here is derived from an EMBL/GenBank/DDBJ whole genome shotgun (WGS) entry which is preliminary data.</text>
</comment>
<organism evidence="4 5">
    <name type="scientific">Fluviispira multicolorata</name>
    <dbReference type="NCBI Taxonomy" id="2654512"/>
    <lineage>
        <taxon>Bacteria</taxon>
        <taxon>Pseudomonadati</taxon>
        <taxon>Bdellovibrionota</taxon>
        <taxon>Oligoflexia</taxon>
        <taxon>Silvanigrellales</taxon>
        <taxon>Silvanigrellaceae</taxon>
        <taxon>Fluviispira</taxon>
    </lineage>
</organism>
<dbReference type="InterPro" id="IPR016192">
    <property type="entry name" value="APOBEC/CMP_deaminase_Zn-bd"/>
</dbReference>
<accession>A0A833JBK6</accession>
<gene>
    <name evidence="4" type="ORF">GCL57_13775</name>
</gene>
<dbReference type="SUPFAM" id="SSF53927">
    <property type="entry name" value="Cytidine deaminase-like"/>
    <property type="match status" value="1"/>
</dbReference>
<dbReference type="Pfam" id="PF14439">
    <property type="entry name" value="Bd3614-deam"/>
    <property type="match status" value="1"/>
</dbReference>
<dbReference type="RefSeq" id="WP_152213936.1">
    <property type="nucleotide sequence ID" value="NZ_WFLN01000010.1"/>
</dbReference>
<dbReference type="EMBL" id="WFLN01000010">
    <property type="protein sequence ID" value="KAB8028115.1"/>
    <property type="molecule type" value="Genomic_DNA"/>
</dbReference>
<dbReference type="InterPro" id="IPR025853">
    <property type="entry name" value="NH3ase_Bd3614-like"/>
</dbReference>
<dbReference type="PROSITE" id="PS51747">
    <property type="entry name" value="CYT_DCMP_DEAMINASES_2"/>
    <property type="match status" value="1"/>
</dbReference>
<reference evidence="4 5" key="1">
    <citation type="submission" date="2019-10" db="EMBL/GenBank/DDBJ databases">
        <title>New genus of Silvanigrellaceae.</title>
        <authorList>
            <person name="Pitt A."/>
            <person name="Hahn M.W."/>
        </authorList>
    </citation>
    <scope>NUCLEOTIDE SEQUENCE [LARGE SCALE GENOMIC DNA]</scope>
    <source>
        <strain evidence="4 5">33A1-SZDP</strain>
    </source>
</reference>
<dbReference type="InterPro" id="IPR002125">
    <property type="entry name" value="CMP_dCMP_dom"/>
</dbReference>
<keyword evidence="5" id="KW-1185">Reference proteome</keyword>
<dbReference type="InterPro" id="IPR016193">
    <property type="entry name" value="Cytidine_deaminase-like"/>
</dbReference>
<dbReference type="AlphaFoldDB" id="A0A833JBK6"/>
<protein>
    <recommendedName>
        <fullName evidence="3">CMP/dCMP-type deaminase domain-containing protein</fullName>
    </recommendedName>
</protein>
<dbReference type="Gene3D" id="3.40.140.10">
    <property type="entry name" value="Cytidine Deaminase, domain 2"/>
    <property type="match status" value="1"/>
</dbReference>
<keyword evidence="1" id="KW-0479">Metal-binding</keyword>
<evidence type="ECO:0000313" key="5">
    <source>
        <dbReference type="Proteomes" id="UP000442694"/>
    </source>
</evidence>
<evidence type="ECO:0000256" key="1">
    <source>
        <dbReference type="ARBA" id="ARBA00022723"/>
    </source>
</evidence>
<sequence>MESTYQFEKIIQQIAYNFITIDPTDFAFIIYNETIYYAKYSLFPKKPHSAITVLIQGIYNQYPDTSLKILRNKIYTNYCPTEMCRGMLKVAAKRMSFLKVIHNQNILIQYPKIEVNYNNLGQSLEKEIIDIHTHFTLHNKNNIDFMKISDCLSKQIKIENEKYESSRQVASILVDANGNIISVGLNENSRNKTMHAEVNMIQKYYSVFNKPLPKGSSIFTTLKPCKMCAGMIWNCAENIFELNLYYLHKDNGSMAKSTVLNCSSTERLRAAKTENEKNIVIEEQIIFEQELTLK</sequence>
<evidence type="ECO:0000259" key="3">
    <source>
        <dbReference type="PROSITE" id="PS51747"/>
    </source>
</evidence>
<keyword evidence="2" id="KW-0862">Zinc</keyword>
<evidence type="ECO:0000256" key="2">
    <source>
        <dbReference type="ARBA" id="ARBA00022833"/>
    </source>
</evidence>
<evidence type="ECO:0000313" key="4">
    <source>
        <dbReference type="EMBL" id="KAB8028115.1"/>
    </source>
</evidence>